<sequence>MPVLEKDRRDGMKCGLADIVRMAALCCLLLVFAPHAFAADAGPGDGMRQATHSYGAEDAASVLSVARPCDRAATSDLLDCGCTQLCLVFGVLPAAMGIDDAGKAGVLSARPYRIVRAGLSPAKHPPRRPALV</sequence>
<proteinExistence type="predicted"/>
<dbReference type="EMBL" id="AMRL01000007">
    <property type="protein sequence ID" value="EKE76560.1"/>
    <property type="molecule type" value="Genomic_DNA"/>
</dbReference>
<protein>
    <submittedName>
        <fullName evidence="2">Uncharacterized protein</fullName>
    </submittedName>
</protein>
<name>K2KGY3_9PROT</name>
<evidence type="ECO:0000256" key="1">
    <source>
        <dbReference type="SAM" id="SignalP"/>
    </source>
</evidence>
<evidence type="ECO:0000313" key="2">
    <source>
        <dbReference type="EMBL" id="EKE76560.1"/>
    </source>
</evidence>
<keyword evidence="3" id="KW-1185">Reference proteome</keyword>
<reference evidence="2 3" key="1">
    <citation type="journal article" date="2012" name="J. Bacteriol.">
        <title>Genome Sequence of Oceanibaculum indicum Type Strain P24.</title>
        <authorList>
            <person name="Lai Q."/>
            <person name="Shao Z."/>
        </authorList>
    </citation>
    <scope>NUCLEOTIDE SEQUENCE [LARGE SCALE GENOMIC DNA]</scope>
    <source>
        <strain evidence="2 3">P24</strain>
    </source>
</reference>
<gene>
    <name evidence="2" type="ORF">P24_07944</name>
</gene>
<dbReference type="Proteomes" id="UP000006746">
    <property type="component" value="Unassembled WGS sequence"/>
</dbReference>
<feature type="signal peptide" evidence="1">
    <location>
        <begin position="1"/>
        <end position="38"/>
    </location>
</feature>
<dbReference type="RefSeq" id="WP_008944198.1">
    <property type="nucleotide sequence ID" value="NZ_AMRL01000007.1"/>
</dbReference>
<dbReference type="AlphaFoldDB" id="K2KGY3"/>
<feature type="chain" id="PRO_5003859918" evidence="1">
    <location>
        <begin position="39"/>
        <end position="132"/>
    </location>
</feature>
<dbReference type="STRING" id="1207063.P24_07944"/>
<evidence type="ECO:0000313" key="3">
    <source>
        <dbReference type="Proteomes" id="UP000006746"/>
    </source>
</evidence>
<organism evidence="2 3">
    <name type="scientific">Oceanibaculum indicum P24</name>
    <dbReference type="NCBI Taxonomy" id="1207063"/>
    <lineage>
        <taxon>Bacteria</taxon>
        <taxon>Pseudomonadati</taxon>
        <taxon>Pseudomonadota</taxon>
        <taxon>Alphaproteobacteria</taxon>
        <taxon>Rhodospirillales</taxon>
        <taxon>Oceanibaculaceae</taxon>
        <taxon>Oceanibaculum</taxon>
    </lineage>
</organism>
<accession>K2KGY3</accession>
<keyword evidence="1" id="KW-0732">Signal</keyword>
<comment type="caution">
    <text evidence="2">The sequence shown here is derived from an EMBL/GenBank/DDBJ whole genome shotgun (WGS) entry which is preliminary data.</text>
</comment>